<keyword evidence="4 7" id="KW-1133">Transmembrane helix</keyword>
<reference evidence="9" key="1">
    <citation type="submission" date="2015-09" db="EMBL/GenBank/DDBJ databases">
        <authorList>
            <consortium name="Pathogen Informatics"/>
        </authorList>
    </citation>
    <scope>NUCLEOTIDE SEQUENCE [LARGE SCALE GENOMIC DNA]</scope>
    <source>
        <strain evidence="9">Lake Konstanz</strain>
    </source>
</reference>
<feature type="transmembrane region" description="Helical" evidence="7">
    <location>
        <begin position="499"/>
        <end position="518"/>
    </location>
</feature>
<feature type="transmembrane region" description="Helical" evidence="7">
    <location>
        <begin position="178"/>
        <end position="197"/>
    </location>
</feature>
<dbReference type="Gene3D" id="1.20.1250.20">
    <property type="entry name" value="MFS general substrate transporter like domains"/>
    <property type="match status" value="1"/>
</dbReference>
<evidence type="ECO:0000256" key="3">
    <source>
        <dbReference type="ARBA" id="ARBA00022692"/>
    </source>
</evidence>
<gene>
    <name evidence="8" type="ORF">BSAL_02915</name>
</gene>
<feature type="transmembrane region" description="Helical" evidence="7">
    <location>
        <begin position="250"/>
        <end position="269"/>
    </location>
</feature>
<feature type="transmembrane region" description="Helical" evidence="7">
    <location>
        <begin position="151"/>
        <end position="171"/>
    </location>
</feature>
<dbReference type="GO" id="GO:0016020">
    <property type="term" value="C:membrane"/>
    <property type="evidence" value="ECO:0007669"/>
    <property type="project" value="UniProtKB-SubCell"/>
</dbReference>
<organism evidence="8 9">
    <name type="scientific">Bodo saltans</name>
    <name type="common">Flagellated protozoan</name>
    <dbReference type="NCBI Taxonomy" id="75058"/>
    <lineage>
        <taxon>Eukaryota</taxon>
        <taxon>Discoba</taxon>
        <taxon>Euglenozoa</taxon>
        <taxon>Kinetoplastea</taxon>
        <taxon>Metakinetoplastina</taxon>
        <taxon>Eubodonida</taxon>
        <taxon>Bodonidae</taxon>
        <taxon>Bodo</taxon>
    </lineage>
</organism>
<feature type="region of interest" description="Disordered" evidence="6">
    <location>
        <begin position="569"/>
        <end position="590"/>
    </location>
</feature>
<dbReference type="SUPFAM" id="SSF103473">
    <property type="entry name" value="MFS general substrate transporter"/>
    <property type="match status" value="1"/>
</dbReference>
<comment type="similarity">
    <text evidence="2">Belongs to the major facilitator superfamily. Proton-dependent oligopeptide transporter (POT/PTR) (TC 2.A.17) family.</text>
</comment>
<dbReference type="Pfam" id="PF00854">
    <property type="entry name" value="PTR2"/>
    <property type="match status" value="2"/>
</dbReference>
<feature type="transmembrane region" description="Helical" evidence="7">
    <location>
        <begin position="275"/>
        <end position="295"/>
    </location>
</feature>
<dbReference type="InterPro" id="IPR036259">
    <property type="entry name" value="MFS_trans_sf"/>
</dbReference>
<protein>
    <submittedName>
        <fullName evidence="8">Proton-dependent oligopeptide transporter, putative</fullName>
    </submittedName>
</protein>
<feature type="compositionally biased region" description="Polar residues" evidence="6">
    <location>
        <begin position="656"/>
        <end position="667"/>
    </location>
</feature>
<keyword evidence="3 7" id="KW-0812">Transmembrane</keyword>
<keyword evidence="5 7" id="KW-0472">Membrane</keyword>
<dbReference type="EMBL" id="CYKH01002103">
    <property type="protein sequence ID" value="CUG92988.1"/>
    <property type="molecule type" value="Genomic_DNA"/>
</dbReference>
<feature type="transmembrane region" description="Helical" evidence="7">
    <location>
        <begin position="393"/>
        <end position="415"/>
    </location>
</feature>
<evidence type="ECO:0000256" key="1">
    <source>
        <dbReference type="ARBA" id="ARBA00004141"/>
    </source>
</evidence>
<comment type="subcellular location">
    <subcellularLocation>
        <location evidence="1">Membrane</location>
        <topology evidence="1">Multi-pass membrane protein</topology>
    </subcellularLocation>
</comment>
<dbReference type="OrthoDB" id="16350at2759"/>
<accession>A0A0S4JV47</accession>
<sequence>MSHERDSNTSQSDRHFVDPVAEYLEATCSNGEPSSYGRVALLRPRPPWYLFQYFCCLKCSSASSSHVSNSPVASPNGDPTRANLLSASISDDSEDQAALNGANMRSAARLAMLITAFFVAIAQWAALASGVKYFEDLVGLSEGDASSASSGAFAVCFLSSIAGGVLGDSLWGNIKTLFIGLSGALLSSTALAIVSFPSLDIVGTGVGQVLMALGLFVFALSVGLCQTAIPNLVGDQCHHDPQRLQRYYNIYYGVIQFGAFLSRIFFPILHNHIDWFVAIGVCMTVPIALALLIFTMNASILSFRRPSDQLHAWRAFLITARKWLLCAPKDELEVRYGEDDVADAAKGSAVLLLHAPLPIFWGLYFQMFELWYLQAKHLNLNLFAGKQIDAEQATALNPIFDVILLLGFSYFFTFLKQRFDKEPRNTIKILLGYLAATAAYAYAIGLQVIVVDAAEGTVSVWTQAPQYVLLCAAEVLVYPAALHEVYLRSPPTIRSFVQSCLWFFIGIGNAMNVIVLAADANLDSSSGSGSNGRSETLTPLFIGYAVAMLGATLLYTALMVMYHRGADVETRSSRGHSTVEVSTAGKHEGDIVDSSTSTFIADGYNSSNQVDHLGLPRRETDASGVSQSAPRRIPISPRTQNGTLYHSSRKSPRASALTSGEYQGRPN</sequence>
<feature type="transmembrane region" description="Helical" evidence="7">
    <location>
        <begin position="467"/>
        <end position="487"/>
    </location>
</feature>
<dbReference type="PANTHER" id="PTHR11654">
    <property type="entry name" value="OLIGOPEPTIDE TRANSPORTER-RELATED"/>
    <property type="match status" value="1"/>
</dbReference>
<dbReference type="InterPro" id="IPR000109">
    <property type="entry name" value="POT_fam"/>
</dbReference>
<feature type="region of interest" description="Disordered" evidence="6">
    <location>
        <begin position="610"/>
        <end position="667"/>
    </location>
</feature>
<evidence type="ECO:0000313" key="9">
    <source>
        <dbReference type="Proteomes" id="UP000051952"/>
    </source>
</evidence>
<feature type="transmembrane region" description="Helical" evidence="7">
    <location>
        <begin position="110"/>
        <end position="131"/>
    </location>
</feature>
<evidence type="ECO:0000313" key="8">
    <source>
        <dbReference type="EMBL" id="CUG92988.1"/>
    </source>
</evidence>
<proteinExistence type="inferred from homology"/>
<dbReference type="AlphaFoldDB" id="A0A0S4JV47"/>
<feature type="compositionally biased region" description="Polar residues" evidence="6">
    <location>
        <begin position="637"/>
        <end position="646"/>
    </location>
</feature>
<dbReference type="GO" id="GO:0022857">
    <property type="term" value="F:transmembrane transporter activity"/>
    <property type="evidence" value="ECO:0007669"/>
    <property type="project" value="InterPro"/>
</dbReference>
<feature type="transmembrane region" description="Helical" evidence="7">
    <location>
        <begin position="351"/>
        <end position="373"/>
    </location>
</feature>
<evidence type="ECO:0000256" key="4">
    <source>
        <dbReference type="ARBA" id="ARBA00022989"/>
    </source>
</evidence>
<dbReference type="Proteomes" id="UP000051952">
    <property type="component" value="Unassembled WGS sequence"/>
</dbReference>
<feature type="transmembrane region" description="Helical" evidence="7">
    <location>
        <begin position="427"/>
        <end position="447"/>
    </location>
</feature>
<name>A0A0S4JV47_BODSA</name>
<feature type="transmembrane region" description="Helical" evidence="7">
    <location>
        <begin position="209"/>
        <end position="229"/>
    </location>
</feature>
<evidence type="ECO:0000256" key="5">
    <source>
        <dbReference type="ARBA" id="ARBA00023136"/>
    </source>
</evidence>
<evidence type="ECO:0000256" key="2">
    <source>
        <dbReference type="ARBA" id="ARBA00005982"/>
    </source>
</evidence>
<feature type="transmembrane region" description="Helical" evidence="7">
    <location>
        <begin position="538"/>
        <end position="562"/>
    </location>
</feature>
<keyword evidence="9" id="KW-1185">Reference proteome</keyword>
<evidence type="ECO:0000256" key="6">
    <source>
        <dbReference type="SAM" id="MobiDB-lite"/>
    </source>
</evidence>
<dbReference type="VEuPathDB" id="TriTrypDB:BSAL_02915"/>
<evidence type="ECO:0000256" key="7">
    <source>
        <dbReference type="SAM" id="Phobius"/>
    </source>
</evidence>